<dbReference type="GO" id="GO:0016020">
    <property type="term" value="C:membrane"/>
    <property type="evidence" value="ECO:0007669"/>
    <property type="project" value="UniProtKB-SubCell"/>
</dbReference>
<accession>A0A0D3JLE8</accession>
<dbReference type="KEGG" id="ehx:EMIHUDRAFT_238689"/>
<feature type="compositionally biased region" description="Low complexity" evidence="11">
    <location>
        <begin position="548"/>
        <end position="559"/>
    </location>
</feature>
<keyword evidence="15" id="KW-1185">Reference proteome</keyword>
<feature type="transmembrane region" description="Helical" evidence="12">
    <location>
        <begin position="438"/>
        <end position="461"/>
    </location>
</feature>
<keyword evidence="7" id="KW-0675">Receptor</keyword>
<feature type="domain" description="Ionotropic glutamate receptor C-terminal" evidence="13">
    <location>
        <begin position="150"/>
        <end position="444"/>
    </location>
</feature>
<dbReference type="Gene3D" id="1.10.287.70">
    <property type="match status" value="1"/>
</dbReference>
<evidence type="ECO:0000256" key="8">
    <source>
        <dbReference type="ARBA" id="ARBA00023180"/>
    </source>
</evidence>
<evidence type="ECO:0000256" key="6">
    <source>
        <dbReference type="ARBA" id="ARBA00023136"/>
    </source>
</evidence>
<evidence type="ECO:0000256" key="11">
    <source>
        <dbReference type="SAM" id="MobiDB-lite"/>
    </source>
</evidence>
<dbReference type="STRING" id="2903.R1CMZ0"/>
<dbReference type="Pfam" id="PF00060">
    <property type="entry name" value="Lig_chan"/>
    <property type="match status" value="1"/>
</dbReference>
<keyword evidence="6 12" id="KW-0472">Membrane</keyword>
<keyword evidence="8" id="KW-0325">Glycoprotein</keyword>
<reference evidence="15" key="1">
    <citation type="journal article" date="2013" name="Nature">
        <title>Pan genome of the phytoplankton Emiliania underpins its global distribution.</title>
        <authorList>
            <person name="Read B.A."/>
            <person name="Kegel J."/>
            <person name="Klute M.J."/>
            <person name="Kuo A."/>
            <person name="Lefebvre S.C."/>
            <person name="Maumus F."/>
            <person name="Mayer C."/>
            <person name="Miller J."/>
            <person name="Monier A."/>
            <person name="Salamov A."/>
            <person name="Young J."/>
            <person name="Aguilar M."/>
            <person name="Claverie J.M."/>
            <person name="Frickenhaus S."/>
            <person name="Gonzalez K."/>
            <person name="Herman E.K."/>
            <person name="Lin Y.C."/>
            <person name="Napier J."/>
            <person name="Ogata H."/>
            <person name="Sarno A.F."/>
            <person name="Shmutz J."/>
            <person name="Schroeder D."/>
            <person name="de Vargas C."/>
            <person name="Verret F."/>
            <person name="von Dassow P."/>
            <person name="Valentin K."/>
            <person name="Van de Peer Y."/>
            <person name="Wheeler G."/>
            <person name="Dacks J.B."/>
            <person name="Delwiche C.F."/>
            <person name="Dyhrman S.T."/>
            <person name="Glockner G."/>
            <person name="John U."/>
            <person name="Richards T."/>
            <person name="Worden A.Z."/>
            <person name="Zhang X."/>
            <person name="Grigoriev I.V."/>
            <person name="Allen A.E."/>
            <person name="Bidle K."/>
            <person name="Borodovsky M."/>
            <person name="Bowler C."/>
            <person name="Brownlee C."/>
            <person name="Cock J.M."/>
            <person name="Elias M."/>
            <person name="Gladyshev V.N."/>
            <person name="Groth M."/>
            <person name="Guda C."/>
            <person name="Hadaegh A."/>
            <person name="Iglesias-Rodriguez M.D."/>
            <person name="Jenkins J."/>
            <person name="Jones B.M."/>
            <person name="Lawson T."/>
            <person name="Leese F."/>
            <person name="Lindquist E."/>
            <person name="Lobanov A."/>
            <person name="Lomsadze A."/>
            <person name="Malik S.B."/>
            <person name="Marsh M.E."/>
            <person name="Mackinder L."/>
            <person name="Mock T."/>
            <person name="Mueller-Roeber B."/>
            <person name="Pagarete A."/>
            <person name="Parker M."/>
            <person name="Probert I."/>
            <person name="Quesneville H."/>
            <person name="Raines C."/>
            <person name="Rensing S.A."/>
            <person name="Riano-Pachon D.M."/>
            <person name="Richier S."/>
            <person name="Rokitta S."/>
            <person name="Shiraiwa Y."/>
            <person name="Soanes D.M."/>
            <person name="van der Giezen M."/>
            <person name="Wahlund T.M."/>
            <person name="Williams B."/>
            <person name="Wilson W."/>
            <person name="Wolfe G."/>
            <person name="Wurch L.L."/>
        </authorList>
    </citation>
    <scope>NUCLEOTIDE SEQUENCE</scope>
</reference>
<dbReference type="InterPro" id="IPR015683">
    <property type="entry name" value="Ionotropic_Glu_rcpt"/>
</dbReference>
<evidence type="ECO:0000256" key="9">
    <source>
        <dbReference type="ARBA" id="ARBA00023286"/>
    </source>
</evidence>
<feature type="transmembrane region" description="Helical" evidence="12">
    <location>
        <begin position="219"/>
        <end position="240"/>
    </location>
</feature>
<evidence type="ECO:0000256" key="3">
    <source>
        <dbReference type="ARBA" id="ARBA00022692"/>
    </source>
</evidence>
<dbReference type="PROSITE" id="PS50096">
    <property type="entry name" value="IQ"/>
    <property type="match status" value="1"/>
</dbReference>
<feature type="transmembrane region" description="Helical" evidence="12">
    <location>
        <begin position="151"/>
        <end position="170"/>
    </location>
</feature>
<dbReference type="HOGENOM" id="CLU_018222_0_0_1"/>
<organism evidence="14 15">
    <name type="scientific">Emiliania huxleyi (strain CCMP1516)</name>
    <dbReference type="NCBI Taxonomy" id="280463"/>
    <lineage>
        <taxon>Eukaryota</taxon>
        <taxon>Haptista</taxon>
        <taxon>Haptophyta</taxon>
        <taxon>Prymnesiophyceae</taxon>
        <taxon>Isochrysidales</taxon>
        <taxon>Noelaerhabdaceae</taxon>
        <taxon>Emiliania</taxon>
    </lineage>
</organism>
<feature type="region of interest" description="Disordered" evidence="11">
    <location>
        <begin position="548"/>
        <end position="603"/>
    </location>
</feature>
<keyword evidence="3 12" id="KW-0812">Transmembrane</keyword>
<evidence type="ECO:0000256" key="12">
    <source>
        <dbReference type="SAM" id="Phobius"/>
    </source>
</evidence>
<evidence type="ECO:0000256" key="10">
    <source>
        <dbReference type="ARBA" id="ARBA00023303"/>
    </source>
</evidence>
<dbReference type="AlphaFoldDB" id="A0A0D3JLE8"/>
<dbReference type="PANTHER" id="PTHR18966">
    <property type="entry name" value="IONOTROPIC GLUTAMATE RECEPTOR"/>
    <property type="match status" value="1"/>
</dbReference>
<sequence length="603" mass="66950">MAFDGAERCCFNDTLHVYTGDWTGQALIKLQKNSAGEWSGALAAQLRAIAAHTLMRLEWLEQEDCQNNLVPPWGGTAELVYYCVRLDNSTVPLARFLNHWRMSHWKLPPEQRGHWTTTSFIESDFAALLPVYYDSSDYGIFQFLAPFSRDLWIALGVAFLVVGTVMPLTLRDPRTYETRVHGGFFFASPSQRGLLLYHSVSELLGNTELEWTTNISSRVGWLFFIFVTAASYTANLAAFFTASGRTVQGPKTMPELRSEVACQPKFTNHARDQAALDKRFSVNVTMRGVIAAFMPIDFDGKPPGSEERQAIYSVPVADRVSICADKVREGHASLILWERTELASWLYDHRHPERCRDWEFSPGVQMAKSNPAQTFLAVNKSVGWPLFSAVQHCLAWLRQSSPVEVTEAIAERELKRGASCPTPTTQVLPTINFKDQEGLFVVFGSCVGIAVLISLSEAYVLQRKKRASANEARAATKIQRIVRGKAGRTFSNDIKTGPVARGRADLKSRGVMTDTELLRELLNDFGSFESGLARVENLVESLAAPSLASTSGWSSGAAAHPTSKGTEVRSETTRFRMHGSSRPGARQMPRLALRRGSHGAYEA</sequence>
<keyword evidence="5" id="KW-0406">Ion transport</keyword>
<keyword evidence="2" id="KW-0813">Transport</keyword>
<dbReference type="PaxDb" id="2903-EOD24333"/>
<name>A0A0D3JLE8_EMIH1</name>
<dbReference type="Proteomes" id="UP000013827">
    <property type="component" value="Unassembled WGS sequence"/>
</dbReference>
<evidence type="ECO:0000256" key="7">
    <source>
        <dbReference type="ARBA" id="ARBA00023170"/>
    </source>
</evidence>
<keyword evidence="10" id="KW-0407">Ion channel</keyword>
<protein>
    <recommendedName>
        <fullName evidence="13">Ionotropic glutamate receptor C-terminal domain-containing protein</fullName>
    </recommendedName>
</protein>
<dbReference type="GO" id="GO:0015276">
    <property type="term" value="F:ligand-gated monoatomic ion channel activity"/>
    <property type="evidence" value="ECO:0007669"/>
    <property type="project" value="InterPro"/>
</dbReference>
<evidence type="ECO:0000256" key="2">
    <source>
        <dbReference type="ARBA" id="ARBA00022448"/>
    </source>
</evidence>
<evidence type="ECO:0000259" key="13">
    <source>
        <dbReference type="Pfam" id="PF00060"/>
    </source>
</evidence>
<dbReference type="EnsemblProtists" id="EOD24333">
    <property type="protein sequence ID" value="EOD24333"/>
    <property type="gene ID" value="EMIHUDRAFT_238689"/>
</dbReference>
<proteinExistence type="predicted"/>
<evidence type="ECO:0000313" key="15">
    <source>
        <dbReference type="Proteomes" id="UP000013827"/>
    </source>
</evidence>
<evidence type="ECO:0000256" key="4">
    <source>
        <dbReference type="ARBA" id="ARBA00022989"/>
    </source>
</evidence>
<evidence type="ECO:0000313" key="14">
    <source>
        <dbReference type="EnsemblProtists" id="EOD24333"/>
    </source>
</evidence>
<comment type="subcellular location">
    <subcellularLocation>
        <location evidence="1">Membrane</location>
        <topology evidence="1">Multi-pass membrane protein</topology>
    </subcellularLocation>
</comment>
<dbReference type="GeneID" id="17269878"/>
<reference evidence="14" key="2">
    <citation type="submission" date="2024-10" db="UniProtKB">
        <authorList>
            <consortium name="EnsemblProtists"/>
        </authorList>
    </citation>
    <scope>IDENTIFICATION</scope>
</reference>
<evidence type="ECO:0000256" key="1">
    <source>
        <dbReference type="ARBA" id="ARBA00004141"/>
    </source>
</evidence>
<dbReference type="RefSeq" id="XP_005776762.1">
    <property type="nucleotide sequence ID" value="XM_005776705.1"/>
</dbReference>
<keyword evidence="9" id="KW-1071">Ligand-gated ion channel</keyword>
<keyword evidence="4 12" id="KW-1133">Transmembrane helix</keyword>
<dbReference type="InterPro" id="IPR001320">
    <property type="entry name" value="Iontro_rcpt_C"/>
</dbReference>
<evidence type="ECO:0000256" key="5">
    <source>
        <dbReference type="ARBA" id="ARBA00023065"/>
    </source>
</evidence>